<evidence type="ECO:0000313" key="3">
    <source>
        <dbReference type="Proteomes" id="UP000240542"/>
    </source>
</evidence>
<evidence type="ECO:0000259" key="1">
    <source>
        <dbReference type="Pfam" id="PF03417"/>
    </source>
</evidence>
<gene>
    <name evidence="2" type="ORF">CLV63_102428</name>
</gene>
<accession>A0A2P8DSW4</accession>
<evidence type="ECO:0000313" key="2">
    <source>
        <dbReference type="EMBL" id="PSL00301.1"/>
    </source>
</evidence>
<dbReference type="Pfam" id="PF03417">
    <property type="entry name" value="AAT"/>
    <property type="match status" value="1"/>
</dbReference>
<dbReference type="PANTHER" id="PTHR34180">
    <property type="entry name" value="PEPTIDASE C45"/>
    <property type="match status" value="1"/>
</dbReference>
<reference evidence="2 3" key="1">
    <citation type="submission" date="2018-03" db="EMBL/GenBank/DDBJ databases">
        <title>Genomic Encyclopedia of Archaeal and Bacterial Type Strains, Phase II (KMG-II): from individual species to whole genera.</title>
        <authorList>
            <person name="Goeker M."/>
        </authorList>
    </citation>
    <scope>NUCLEOTIDE SEQUENCE [LARGE SCALE GENOMIC DNA]</scope>
    <source>
        <strain evidence="2 3">DSM 45312</strain>
    </source>
</reference>
<proteinExistence type="predicted"/>
<dbReference type="EMBL" id="PYGA01000002">
    <property type="protein sequence ID" value="PSL00301.1"/>
    <property type="molecule type" value="Genomic_DNA"/>
</dbReference>
<keyword evidence="2" id="KW-0808">Transferase</keyword>
<dbReference type="InterPro" id="IPR005079">
    <property type="entry name" value="Peptidase_C45_hydrolase"/>
</dbReference>
<dbReference type="PANTHER" id="PTHR34180:SF1">
    <property type="entry name" value="BETA-ALANYL-DOPAMINE_CARCININE HYDROLASE"/>
    <property type="match status" value="1"/>
</dbReference>
<protein>
    <submittedName>
        <fullName evidence="2">Isopenicillin-N N-acyltransferase-like protein</fullName>
    </submittedName>
</protein>
<dbReference type="Gene3D" id="3.60.60.10">
    <property type="entry name" value="Penicillin V Acylase, Chain A"/>
    <property type="match status" value="1"/>
</dbReference>
<dbReference type="Proteomes" id="UP000240542">
    <property type="component" value="Unassembled WGS sequence"/>
</dbReference>
<dbReference type="InterPro" id="IPR047794">
    <property type="entry name" value="C45_proenzyme-like"/>
</dbReference>
<comment type="caution">
    <text evidence="2">The sequence shown here is derived from an EMBL/GenBank/DDBJ whole genome shotgun (WGS) entry which is preliminary data.</text>
</comment>
<keyword evidence="3" id="KW-1185">Reference proteome</keyword>
<dbReference type="InterPro" id="IPR047801">
    <property type="entry name" value="Peptidase_C45"/>
</dbReference>
<dbReference type="NCBIfam" id="NF040521">
    <property type="entry name" value="C45_proenzyme"/>
    <property type="match status" value="1"/>
</dbReference>
<dbReference type="AlphaFoldDB" id="A0A2P8DSW4"/>
<dbReference type="RefSeq" id="WP_106581630.1">
    <property type="nucleotide sequence ID" value="NZ_PYGA01000002.1"/>
</dbReference>
<organism evidence="2 3">
    <name type="scientific">Murinocardiopsis flavida</name>
    <dbReference type="NCBI Taxonomy" id="645275"/>
    <lineage>
        <taxon>Bacteria</taxon>
        <taxon>Bacillati</taxon>
        <taxon>Actinomycetota</taxon>
        <taxon>Actinomycetes</taxon>
        <taxon>Streptosporangiales</taxon>
        <taxon>Nocardiopsidaceae</taxon>
        <taxon>Murinocardiopsis</taxon>
    </lineage>
</organism>
<dbReference type="OrthoDB" id="8109453at2"/>
<keyword evidence="2" id="KW-0012">Acyltransferase</keyword>
<name>A0A2P8DSW4_9ACTN</name>
<sequence>MSVPTFTSSRADGPGRAREFGRAWSAEIRAGFDRYLGLFAAYGAEPAQVRSWSEQALERTAEWAPGLAAEIEGMAAGSGLAVWQAGALNARTEVLAAARYTGDGECSTAVVLPGGGAPPRTMQTWDWHAALGGGVVVWAFEPSEGRTVRCFTELGVLGKVGVNSAGLGVHFNILRHASDHDRIGVPVHVVARRILDEADTVGAAAEIARSARVSASTVVTAVAFDGAQGDAAALELCPDGVAEVRAGDDGVLLHTNHFVDPALAKGETVTPAESTTFGRLAMLGERTAGLSSPEPIDRARAMRGTGADGVSLCRHTVPGRPVDQDSETLLTIGLDVAAGRLEFHRGGPCGVDEATWQTF</sequence>
<feature type="domain" description="Peptidase C45 hydrolase" evidence="1">
    <location>
        <begin position="124"/>
        <end position="293"/>
    </location>
</feature>
<dbReference type="Gene3D" id="1.10.10.2120">
    <property type="match status" value="1"/>
</dbReference>
<dbReference type="GO" id="GO:0016746">
    <property type="term" value="F:acyltransferase activity"/>
    <property type="evidence" value="ECO:0007669"/>
    <property type="project" value="UniProtKB-KW"/>
</dbReference>